<keyword evidence="3" id="KW-1185">Reference proteome</keyword>
<evidence type="ECO:0000256" key="1">
    <source>
        <dbReference type="SAM" id="Coils"/>
    </source>
</evidence>
<organism evidence="2 3">
    <name type="scientific">Gymnopus androsaceus JB14</name>
    <dbReference type="NCBI Taxonomy" id="1447944"/>
    <lineage>
        <taxon>Eukaryota</taxon>
        <taxon>Fungi</taxon>
        <taxon>Dikarya</taxon>
        <taxon>Basidiomycota</taxon>
        <taxon>Agaricomycotina</taxon>
        <taxon>Agaricomycetes</taxon>
        <taxon>Agaricomycetidae</taxon>
        <taxon>Agaricales</taxon>
        <taxon>Marasmiineae</taxon>
        <taxon>Omphalotaceae</taxon>
        <taxon>Gymnopus</taxon>
    </lineage>
</organism>
<protein>
    <submittedName>
        <fullName evidence="2">Uncharacterized protein</fullName>
    </submittedName>
</protein>
<evidence type="ECO:0000313" key="2">
    <source>
        <dbReference type="EMBL" id="KAE9399196.1"/>
    </source>
</evidence>
<proteinExistence type="predicted"/>
<reference evidence="2" key="1">
    <citation type="journal article" date="2019" name="Environ. Microbiol.">
        <title>Fungal ecological strategies reflected in gene transcription - a case study of two litter decomposers.</title>
        <authorList>
            <person name="Barbi F."/>
            <person name="Kohler A."/>
            <person name="Barry K."/>
            <person name="Baskaran P."/>
            <person name="Daum C."/>
            <person name="Fauchery L."/>
            <person name="Ihrmark K."/>
            <person name="Kuo A."/>
            <person name="LaButti K."/>
            <person name="Lipzen A."/>
            <person name="Morin E."/>
            <person name="Grigoriev I.V."/>
            <person name="Henrissat B."/>
            <person name="Lindahl B."/>
            <person name="Martin F."/>
        </authorList>
    </citation>
    <scope>NUCLEOTIDE SEQUENCE</scope>
    <source>
        <strain evidence="2">JB14</strain>
    </source>
</reference>
<dbReference type="AlphaFoldDB" id="A0A6A4HM95"/>
<dbReference type="EMBL" id="ML769472">
    <property type="protein sequence ID" value="KAE9399196.1"/>
    <property type="molecule type" value="Genomic_DNA"/>
</dbReference>
<keyword evidence="1" id="KW-0175">Coiled coil</keyword>
<sequence length="76" mass="8534">MSQNQENNLDNLLERIAAATREAEMLLQRIHAMREEALVERTVAHIIATGVQLSTPTEEGNNPHIIITIRHVQAPN</sequence>
<gene>
    <name evidence="2" type="ORF">BT96DRAFT_920283</name>
</gene>
<accession>A0A6A4HM95</accession>
<evidence type="ECO:0000313" key="3">
    <source>
        <dbReference type="Proteomes" id="UP000799118"/>
    </source>
</evidence>
<dbReference type="Proteomes" id="UP000799118">
    <property type="component" value="Unassembled WGS sequence"/>
</dbReference>
<feature type="coiled-coil region" evidence="1">
    <location>
        <begin position="2"/>
        <end position="36"/>
    </location>
</feature>
<name>A0A6A4HM95_9AGAR</name>